<dbReference type="Gene3D" id="1.10.10.60">
    <property type="entry name" value="Homeodomain-like"/>
    <property type="match status" value="1"/>
</dbReference>
<dbReference type="SUPFAM" id="SSF46689">
    <property type="entry name" value="Homeodomain-like"/>
    <property type="match status" value="1"/>
</dbReference>
<organism evidence="5 6">
    <name type="scientific">Paraburkholderia edwinii</name>
    <dbReference type="NCBI Taxonomy" id="2861782"/>
    <lineage>
        <taxon>Bacteria</taxon>
        <taxon>Pseudomonadati</taxon>
        <taxon>Pseudomonadota</taxon>
        <taxon>Betaproteobacteria</taxon>
        <taxon>Burkholderiales</taxon>
        <taxon>Burkholderiaceae</taxon>
        <taxon>Paraburkholderia</taxon>
    </lineage>
</organism>
<gene>
    <name evidence="5" type="ORF">KZJ38_12460</name>
</gene>
<dbReference type="Proteomes" id="UP000826462">
    <property type="component" value="Chromosome 1"/>
</dbReference>
<sequence>MDALVRPHIWCGTPVDRRGWIEAMSTIGLSCRFDPLHAGRSTAAYGRAADMLIGQLDIAGQTLSPMSRAAGQWPTREIRLKVVRSGSMLIEQKGHALAVGPGEIVVADPSFHYVASFREPTQLSIVRIPKPLLHDRGWAHHFHRAFEPVPISADVTAVRDFVLNLTAQVGHASEALLTRMGMQCLDLMDVLLGPCQPVLGRRSGAKVAWLAKQAIARRIGDASLDVTSVAAAVNVSVSCLSRALKAEGLSAMRYAYSLRIEHARQLLANTPQLMIREVADQCGFLNAAHFSRVFKEHHGVTPREYASRCTSPRAVTTPRNEAMAVAQDG</sequence>
<dbReference type="PROSITE" id="PS00041">
    <property type="entry name" value="HTH_ARAC_FAMILY_1"/>
    <property type="match status" value="1"/>
</dbReference>
<dbReference type="EMBL" id="CP080095">
    <property type="protein sequence ID" value="QYD67202.1"/>
    <property type="molecule type" value="Genomic_DNA"/>
</dbReference>
<evidence type="ECO:0000313" key="6">
    <source>
        <dbReference type="Proteomes" id="UP000826462"/>
    </source>
</evidence>
<keyword evidence="2" id="KW-0238">DNA-binding</keyword>
<dbReference type="PANTHER" id="PTHR46796:SF6">
    <property type="entry name" value="ARAC SUBFAMILY"/>
    <property type="match status" value="1"/>
</dbReference>
<keyword evidence="3" id="KW-0804">Transcription</keyword>
<name>A0ABX8UEM0_9BURK</name>
<dbReference type="PRINTS" id="PR00032">
    <property type="entry name" value="HTHARAC"/>
</dbReference>
<evidence type="ECO:0000256" key="3">
    <source>
        <dbReference type="ARBA" id="ARBA00023163"/>
    </source>
</evidence>
<dbReference type="InterPro" id="IPR020449">
    <property type="entry name" value="Tscrpt_reg_AraC-type_HTH"/>
</dbReference>
<evidence type="ECO:0000313" key="5">
    <source>
        <dbReference type="EMBL" id="QYD67202.1"/>
    </source>
</evidence>
<protein>
    <submittedName>
        <fullName evidence="5">AraC family transcriptional regulator</fullName>
    </submittedName>
</protein>
<dbReference type="Pfam" id="PF12833">
    <property type="entry name" value="HTH_18"/>
    <property type="match status" value="1"/>
</dbReference>
<dbReference type="PANTHER" id="PTHR46796">
    <property type="entry name" value="HTH-TYPE TRANSCRIPTIONAL ACTIVATOR RHAS-RELATED"/>
    <property type="match status" value="1"/>
</dbReference>
<keyword evidence="1" id="KW-0805">Transcription regulation</keyword>
<dbReference type="InterPro" id="IPR009057">
    <property type="entry name" value="Homeodomain-like_sf"/>
</dbReference>
<dbReference type="PROSITE" id="PS01124">
    <property type="entry name" value="HTH_ARAC_FAMILY_2"/>
    <property type="match status" value="1"/>
</dbReference>
<keyword evidence="6" id="KW-1185">Reference proteome</keyword>
<proteinExistence type="predicted"/>
<evidence type="ECO:0000256" key="1">
    <source>
        <dbReference type="ARBA" id="ARBA00023015"/>
    </source>
</evidence>
<dbReference type="InterPro" id="IPR050204">
    <property type="entry name" value="AraC_XylS_family_regulators"/>
</dbReference>
<evidence type="ECO:0000259" key="4">
    <source>
        <dbReference type="PROSITE" id="PS01124"/>
    </source>
</evidence>
<dbReference type="RefSeq" id="WP_219796196.1">
    <property type="nucleotide sequence ID" value="NZ_CP080095.1"/>
</dbReference>
<reference evidence="5 6" key="1">
    <citation type="submission" date="2021-07" db="EMBL/GenBank/DDBJ databases">
        <title>Paraburkholderia edwinii protects Aspergillus sp. from phenazines by acting as a toxin sponge.</title>
        <authorList>
            <person name="Dahlstrom K.M."/>
            <person name="Newman D.K."/>
        </authorList>
    </citation>
    <scope>NUCLEOTIDE SEQUENCE [LARGE SCALE GENOMIC DNA]</scope>
    <source>
        <strain evidence="5 6">Pe01</strain>
    </source>
</reference>
<dbReference type="Pfam" id="PF14525">
    <property type="entry name" value="AraC_binding_2"/>
    <property type="match status" value="1"/>
</dbReference>
<evidence type="ECO:0000256" key="2">
    <source>
        <dbReference type="ARBA" id="ARBA00023125"/>
    </source>
</evidence>
<feature type="domain" description="HTH araC/xylS-type" evidence="4">
    <location>
        <begin position="205"/>
        <end position="308"/>
    </location>
</feature>
<dbReference type="InterPro" id="IPR018060">
    <property type="entry name" value="HTH_AraC"/>
</dbReference>
<dbReference type="InterPro" id="IPR035418">
    <property type="entry name" value="AraC-bd_2"/>
</dbReference>
<dbReference type="InterPro" id="IPR018062">
    <property type="entry name" value="HTH_AraC-typ_CS"/>
</dbReference>
<dbReference type="SMART" id="SM00342">
    <property type="entry name" value="HTH_ARAC"/>
    <property type="match status" value="1"/>
</dbReference>
<accession>A0ABX8UEM0</accession>